<reference evidence="2 3" key="1">
    <citation type="journal article" date="2011" name="J. Bacteriol.">
        <title>Draft Genome Sequence of Gordonia neofelifaecis NRRL B-59395, a Cholesterol-Degrading Actinomycete.</title>
        <authorList>
            <person name="Ge F."/>
            <person name="Li W."/>
            <person name="Chen G."/>
            <person name="Liu Y."/>
            <person name="Zhang G."/>
            <person name="Yong B."/>
            <person name="Wang Q."/>
            <person name="Wang N."/>
            <person name="Huang Z."/>
            <person name="Li W."/>
            <person name="Wang J."/>
            <person name="Wu C."/>
            <person name="Xie Q."/>
            <person name="Liu G."/>
        </authorList>
    </citation>
    <scope>NUCLEOTIDE SEQUENCE [LARGE SCALE GENOMIC DNA]</scope>
    <source>
        <strain evidence="2 3">NRRL B-59395</strain>
    </source>
</reference>
<evidence type="ECO:0000313" key="3">
    <source>
        <dbReference type="Proteomes" id="UP000035065"/>
    </source>
</evidence>
<dbReference type="AlphaFoldDB" id="F1YLM8"/>
<dbReference type="NCBIfam" id="TIGR01409">
    <property type="entry name" value="TAT_signal_seq"/>
    <property type="match status" value="1"/>
</dbReference>
<dbReference type="NCBIfam" id="TIGR03767">
    <property type="entry name" value="P_acnes_RR"/>
    <property type="match status" value="1"/>
</dbReference>
<dbReference type="eggNOG" id="COG1409">
    <property type="taxonomic scope" value="Bacteria"/>
</dbReference>
<dbReference type="Proteomes" id="UP000035065">
    <property type="component" value="Unassembled WGS sequence"/>
</dbReference>
<dbReference type="InterPro" id="IPR019546">
    <property type="entry name" value="TAT_signal_bac_arc"/>
</dbReference>
<keyword evidence="1" id="KW-0732">Signal</keyword>
<dbReference type="STRING" id="644548.SCNU_14099"/>
<proteinExistence type="predicted"/>
<dbReference type="InterPro" id="IPR051918">
    <property type="entry name" value="STPP_CPPED1"/>
</dbReference>
<name>F1YLM8_9ACTN</name>
<dbReference type="EMBL" id="AEUD01000012">
    <property type="protein sequence ID" value="EGD54422.1"/>
    <property type="molecule type" value="Genomic_DNA"/>
</dbReference>
<organism evidence="2 3">
    <name type="scientific">Gordonia neofelifaecis NRRL B-59395</name>
    <dbReference type="NCBI Taxonomy" id="644548"/>
    <lineage>
        <taxon>Bacteria</taxon>
        <taxon>Bacillati</taxon>
        <taxon>Actinomycetota</taxon>
        <taxon>Actinomycetes</taxon>
        <taxon>Mycobacteriales</taxon>
        <taxon>Gordoniaceae</taxon>
        <taxon>Gordonia</taxon>
    </lineage>
</organism>
<dbReference type="OrthoDB" id="8132905at2"/>
<gene>
    <name evidence="2" type="ORF">SCNU_14099</name>
</gene>
<dbReference type="SUPFAM" id="SSF56300">
    <property type="entry name" value="Metallo-dependent phosphatases"/>
    <property type="match status" value="1"/>
</dbReference>
<dbReference type="InterPro" id="IPR006311">
    <property type="entry name" value="TAT_signal"/>
</dbReference>
<dbReference type="InterPro" id="IPR022506">
    <property type="entry name" value="Metallophosphoesterase_PPA1498"/>
</dbReference>
<dbReference type="Gene3D" id="3.60.21.10">
    <property type="match status" value="1"/>
</dbReference>
<protein>
    <submittedName>
        <fullName evidence="2">Metallophosphoesterase</fullName>
    </submittedName>
</protein>
<accession>F1YLM8</accession>
<comment type="caution">
    <text evidence="2">The sequence shown here is derived from an EMBL/GenBank/DDBJ whole genome shotgun (WGS) entry which is preliminary data.</text>
</comment>
<feature type="signal peptide" evidence="1">
    <location>
        <begin position="1"/>
        <end position="29"/>
    </location>
</feature>
<dbReference type="RefSeq" id="WP_009680020.1">
    <property type="nucleotide sequence ID" value="NZ_AEUD01000012.1"/>
</dbReference>
<evidence type="ECO:0000256" key="1">
    <source>
        <dbReference type="SAM" id="SignalP"/>
    </source>
</evidence>
<evidence type="ECO:0000313" key="2">
    <source>
        <dbReference type="EMBL" id="EGD54422.1"/>
    </source>
</evidence>
<dbReference type="PANTHER" id="PTHR43143">
    <property type="entry name" value="METALLOPHOSPHOESTERASE, CALCINEURIN SUPERFAMILY"/>
    <property type="match status" value="1"/>
</dbReference>
<dbReference type="PROSITE" id="PS51318">
    <property type="entry name" value="TAT"/>
    <property type="match status" value="1"/>
</dbReference>
<dbReference type="PANTHER" id="PTHR43143:SF1">
    <property type="entry name" value="SERINE_THREONINE-PROTEIN PHOSPHATASE CPPED1"/>
    <property type="match status" value="1"/>
</dbReference>
<keyword evidence="3" id="KW-1185">Reference proteome</keyword>
<sequence length="556" mass="60253">MPSNRLSRRQFLRASAATAGAVAAGSALAGHVHADPAAMANTSGTTMAQVAVPGRARKGGYRPLVAGSGWPLYIRQELAAAKSGRENARSALASFVQLTDIHITDVQSPARFEYVHPVQGPAFRPQEALGTQGAVALVKRINSLARGPFTGRAFDCVVSTGDNTDNHEVVELGWFQHILSGGQITPNTGAKNRFEGLQALGSSLYYRPELDSWDIYKDRGFIQIPGMLHAAIKTHSSPGLNVPWFAVFGNHDDQLLGTVPNNIVDWLYFSNVKYDLPDTDPTAAAIGRALSTDPASLGPLLAELRVTGPAIPVTADNSRRPFSPREFIRRHFDPAIKGAGPLGHGFTDPDGPSWYAFSISDGVLGISLNTTNSLGIADGSISQKQLDWMNRTIAANRDKLVLVFSHHTSKTMTAKLPNPETPGEQQYDGEHLVAQLHKHPNVIAWVNGHTHRNEMIAHRGATPKHSFWEINTASHIDFPQLARIIEVSDNRDGTISIFTPLIEADSRYTADPSDLSQAGLASLYRELSYNDIHRDDDLLGSAADRNCELLLTNPLG</sequence>
<dbReference type="InterPro" id="IPR029052">
    <property type="entry name" value="Metallo-depent_PP-like"/>
</dbReference>
<feature type="chain" id="PRO_5038413020" evidence="1">
    <location>
        <begin position="30"/>
        <end position="556"/>
    </location>
</feature>